<evidence type="ECO:0000256" key="3">
    <source>
        <dbReference type="SAM" id="Phobius"/>
    </source>
</evidence>
<feature type="region of interest" description="Disordered" evidence="2">
    <location>
        <begin position="83"/>
        <end position="148"/>
    </location>
</feature>
<feature type="compositionally biased region" description="Basic and acidic residues" evidence="2">
    <location>
        <begin position="83"/>
        <end position="95"/>
    </location>
</feature>
<evidence type="ECO:0000313" key="5">
    <source>
        <dbReference type="Proteomes" id="UP000642748"/>
    </source>
</evidence>
<comment type="similarity">
    <text evidence="1">Belongs to the UPF0749 family.</text>
</comment>
<dbReference type="RefSeq" id="WP_203916933.1">
    <property type="nucleotide sequence ID" value="NZ_BONZ01000013.1"/>
</dbReference>
<comment type="caution">
    <text evidence="4">The sequence shown here is derived from an EMBL/GenBank/DDBJ whole genome shotgun (WGS) entry which is preliminary data.</text>
</comment>
<feature type="compositionally biased region" description="Polar residues" evidence="2">
    <location>
        <begin position="96"/>
        <end position="105"/>
    </location>
</feature>
<dbReference type="InterPro" id="IPR010273">
    <property type="entry name" value="DUF881"/>
</dbReference>
<dbReference type="EMBL" id="BONZ01000013">
    <property type="protein sequence ID" value="GIH13274.1"/>
    <property type="molecule type" value="Genomic_DNA"/>
</dbReference>
<accession>A0A8J3QLQ8</accession>
<keyword evidence="3" id="KW-0472">Membrane</keyword>
<protein>
    <submittedName>
        <fullName evidence="4">Membrane protein</fullName>
    </submittedName>
</protein>
<sequence length="269" mass="28737">MEEYTSGTSSWREAFRRVGLGLLHRRRRRPTAWSALVPVVALLTGMLLTTSAHTAQGTALRDDRTPQLSNLIADRKRQIDQLDKQESGLRDENNAKTDQVGSSDADTAREQSRADSEKASAGLSKVHGPGLTIKLNDAPKRADGSLPPGAHPDDVVVHQQDVQAVVNALWAGGAEAMTIMGVRVISTSAVRCVGNTLLLNGRVYSPPFEITAIGDPDQLQAALDASSGVHIYREAVAAFGLGYGVQTRSDVTLPAYDGSTDLQFAHTTG</sequence>
<evidence type="ECO:0000256" key="1">
    <source>
        <dbReference type="ARBA" id="ARBA00009108"/>
    </source>
</evidence>
<keyword evidence="3" id="KW-1133">Transmembrane helix</keyword>
<dbReference type="Pfam" id="PF05949">
    <property type="entry name" value="DUF881"/>
    <property type="match status" value="1"/>
</dbReference>
<organism evidence="4 5">
    <name type="scientific">Rugosimonospora africana</name>
    <dbReference type="NCBI Taxonomy" id="556532"/>
    <lineage>
        <taxon>Bacteria</taxon>
        <taxon>Bacillati</taxon>
        <taxon>Actinomycetota</taxon>
        <taxon>Actinomycetes</taxon>
        <taxon>Micromonosporales</taxon>
        <taxon>Micromonosporaceae</taxon>
        <taxon>Rugosimonospora</taxon>
    </lineage>
</organism>
<evidence type="ECO:0000313" key="4">
    <source>
        <dbReference type="EMBL" id="GIH13274.1"/>
    </source>
</evidence>
<name>A0A8J3QLQ8_9ACTN</name>
<proteinExistence type="inferred from homology"/>
<keyword evidence="5" id="KW-1185">Reference proteome</keyword>
<evidence type="ECO:0000256" key="2">
    <source>
        <dbReference type="SAM" id="MobiDB-lite"/>
    </source>
</evidence>
<dbReference type="AlphaFoldDB" id="A0A8J3QLQ8"/>
<gene>
    <name evidence="4" type="ORF">Raf01_14460</name>
</gene>
<dbReference type="Gene3D" id="3.30.70.1880">
    <property type="entry name" value="Protein of unknown function DUF881"/>
    <property type="match status" value="1"/>
</dbReference>
<dbReference type="PANTHER" id="PTHR37313:SF4">
    <property type="entry name" value="CONSERVED MEMBRANE PROTEIN-RELATED"/>
    <property type="match status" value="1"/>
</dbReference>
<dbReference type="GO" id="GO:0005886">
    <property type="term" value="C:plasma membrane"/>
    <property type="evidence" value="ECO:0007669"/>
    <property type="project" value="TreeGrafter"/>
</dbReference>
<feature type="compositionally biased region" description="Basic and acidic residues" evidence="2">
    <location>
        <begin position="106"/>
        <end position="118"/>
    </location>
</feature>
<dbReference type="PANTHER" id="PTHR37313">
    <property type="entry name" value="UPF0749 PROTEIN RV1825"/>
    <property type="match status" value="1"/>
</dbReference>
<reference evidence="4" key="1">
    <citation type="submission" date="2021-01" db="EMBL/GenBank/DDBJ databases">
        <title>Whole genome shotgun sequence of Rugosimonospora africana NBRC 104875.</title>
        <authorList>
            <person name="Komaki H."/>
            <person name="Tamura T."/>
        </authorList>
    </citation>
    <scope>NUCLEOTIDE SEQUENCE</scope>
    <source>
        <strain evidence="4">NBRC 104875</strain>
    </source>
</reference>
<feature type="transmembrane region" description="Helical" evidence="3">
    <location>
        <begin position="32"/>
        <end position="52"/>
    </location>
</feature>
<dbReference type="Proteomes" id="UP000642748">
    <property type="component" value="Unassembled WGS sequence"/>
</dbReference>
<keyword evidence="3" id="KW-0812">Transmembrane</keyword>